<keyword evidence="5 7" id="KW-0472">Membrane</keyword>
<keyword evidence="10" id="KW-1185">Reference proteome</keyword>
<dbReference type="Gene3D" id="1.20.1740.10">
    <property type="entry name" value="Amino acid/polyamine transporter I"/>
    <property type="match status" value="1"/>
</dbReference>
<feature type="transmembrane region" description="Helical" evidence="7">
    <location>
        <begin position="404"/>
        <end position="425"/>
    </location>
</feature>
<sequence>MQLRKLKYSRVDILAAAAATDDEATAGQRTHDEELASSSASADDEARAAAAAGEKKEGRGQVVEQEQESSQDERGVNVKGTGLERTLGWKGAAFNAAAYSIALGVLSIPKAAATMGEGAFVILSVFFSFITWYTATTYSRLQKHYPGVHSLTDAGDLIFGPAGREFFGFCQALFSVLLCGNHVLLGATAFQALGWRSCAIALNVVFAIISFIFTLPRSYQLFARLAFVSMFCIVSTVIIVMIASGISGPQNQPAGSPPVRPYKGFGSILDDNVDFLDGMLAVTNLFVSFGSSPCYLPLLAEMRSPRDFKKSMIALISFQLVLYIVVGTVVYHNLGQYVTSPSIGSLSPVMQKVSYGVALPTILLAGCESGQVVSKQLYVRVLRARPSLKQGGKAQRRSPRASSWLVWTLINVVVWTAAWILAELIPFFSSFLGVESAALWTLFVAFAAIFHLFLSRGKLFRDPWNTVQTIVALFIIAFSAFVMVAGVWAAAISIRDSYAAGIVGRPFSCEIPKA</sequence>
<evidence type="ECO:0000256" key="5">
    <source>
        <dbReference type="ARBA" id="ARBA00023136"/>
    </source>
</evidence>
<evidence type="ECO:0000313" key="10">
    <source>
        <dbReference type="Proteomes" id="UP000245768"/>
    </source>
</evidence>
<accession>A0A316YBE7</accession>
<dbReference type="Proteomes" id="UP000245768">
    <property type="component" value="Unassembled WGS sequence"/>
</dbReference>
<dbReference type="PANTHER" id="PTHR22950:SF479">
    <property type="entry name" value="AMINO ACID TRANSPORTER (EUROFUNG)-RELATED"/>
    <property type="match status" value="1"/>
</dbReference>
<feature type="transmembrane region" description="Helical" evidence="7">
    <location>
        <begin position="279"/>
        <end position="300"/>
    </location>
</feature>
<feature type="transmembrane region" description="Helical" evidence="7">
    <location>
        <begin position="118"/>
        <end position="135"/>
    </location>
</feature>
<evidence type="ECO:0000256" key="6">
    <source>
        <dbReference type="SAM" id="MobiDB-lite"/>
    </source>
</evidence>
<evidence type="ECO:0000256" key="3">
    <source>
        <dbReference type="ARBA" id="ARBA00022692"/>
    </source>
</evidence>
<feature type="transmembrane region" description="Helical" evidence="7">
    <location>
        <begin position="166"/>
        <end position="187"/>
    </location>
</feature>
<dbReference type="GeneID" id="37040924"/>
<feature type="transmembrane region" description="Helical" evidence="7">
    <location>
        <begin position="312"/>
        <end position="333"/>
    </location>
</feature>
<dbReference type="Pfam" id="PF01490">
    <property type="entry name" value="Aa_trans"/>
    <property type="match status" value="1"/>
</dbReference>
<name>A0A316YBE7_9BASI</name>
<feature type="transmembrane region" description="Helical" evidence="7">
    <location>
        <begin position="466"/>
        <end position="491"/>
    </location>
</feature>
<dbReference type="AlphaFoldDB" id="A0A316YBE7"/>
<dbReference type="STRING" id="215250.A0A316YBE7"/>
<keyword evidence="3 7" id="KW-0812">Transmembrane</keyword>
<evidence type="ECO:0000256" key="1">
    <source>
        <dbReference type="ARBA" id="ARBA00004141"/>
    </source>
</evidence>
<dbReference type="OrthoDB" id="40134at2759"/>
<reference evidence="9 10" key="1">
    <citation type="journal article" date="2018" name="Mol. Biol. Evol.">
        <title>Broad Genomic Sampling Reveals a Smut Pathogenic Ancestry of the Fungal Clade Ustilaginomycotina.</title>
        <authorList>
            <person name="Kijpornyongpan T."/>
            <person name="Mondo S.J."/>
            <person name="Barry K."/>
            <person name="Sandor L."/>
            <person name="Lee J."/>
            <person name="Lipzen A."/>
            <person name="Pangilinan J."/>
            <person name="LaButti K."/>
            <person name="Hainaut M."/>
            <person name="Henrissat B."/>
            <person name="Grigoriev I.V."/>
            <person name="Spatafora J.W."/>
            <person name="Aime M.C."/>
        </authorList>
    </citation>
    <scope>NUCLEOTIDE SEQUENCE [LARGE SCALE GENOMIC DNA]</scope>
    <source>
        <strain evidence="9 10">MCA 4198</strain>
    </source>
</reference>
<protein>
    <recommendedName>
        <fullName evidence="8">Amino acid transporter transmembrane domain-containing protein</fullName>
    </recommendedName>
</protein>
<comment type="subcellular location">
    <subcellularLocation>
        <location evidence="1">Membrane</location>
        <topology evidence="1">Multi-pass membrane protein</topology>
    </subcellularLocation>
</comment>
<feature type="transmembrane region" description="Helical" evidence="7">
    <location>
        <begin position="193"/>
        <end position="213"/>
    </location>
</feature>
<feature type="domain" description="Amino acid transporter transmembrane" evidence="8">
    <location>
        <begin position="86"/>
        <end position="490"/>
    </location>
</feature>
<feature type="transmembrane region" description="Helical" evidence="7">
    <location>
        <begin position="353"/>
        <end position="373"/>
    </location>
</feature>
<evidence type="ECO:0000256" key="7">
    <source>
        <dbReference type="SAM" id="Phobius"/>
    </source>
</evidence>
<proteinExistence type="inferred from homology"/>
<evidence type="ECO:0000256" key="2">
    <source>
        <dbReference type="ARBA" id="ARBA00008066"/>
    </source>
</evidence>
<comment type="similarity">
    <text evidence="2">Belongs to the amino acid/polyamine transporter 2 family.</text>
</comment>
<dbReference type="PANTHER" id="PTHR22950">
    <property type="entry name" value="AMINO ACID TRANSPORTER"/>
    <property type="match status" value="1"/>
</dbReference>
<evidence type="ECO:0000256" key="4">
    <source>
        <dbReference type="ARBA" id="ARBA00022989"/>
    </source>
</evidence>
<dbReference type="EMBL" id="KZ819641">
    <property type="protein sequence ID" value="PWN87120.1"/>
    <property type="molecule type" value="Genomic_DNA"/>
</dbReference>
<feature type="transmembrane region" description="Helical" evidence="7">
    <location>
        <begin position="437"/>
        <end position="454"/>
    </location>
</feature>
<feature type="region of interest" description="Disordered" evidence="6">
    <location>
        <begin position="19"/>
        <end position="77"/>
    </location>
</feature>
<organism evidence="9 10">
    <name type="scientific">Acaromyces ingoldii</name>
    <dbReference type="NCBI Taxonomy" id="215250"/>
    <lineage>
        <taxon>Eukaryota</taxon>
        <taxon>Fungi</taxon>
        <taxon>Dikarya</taxon>
        <taxon>Basidiomycota</taxon>
        <taxon>Ustilaginomycotina</taxon>
        <taxon>Exobasidiomycetes</taxon>
        <taxon>Exobasidiales</taxon>
        <taxon>Cryptobasidiaceae</taxon>
        <taxon>Acaromyces</taxon>
    </lineage>
</organism>
<evidence type="ECO:0000313" key="9">
    <source>
        <dbReference type="EMBL" id="PWN87120.1"/>
    </source>
</evidence>
<dbReference type="RefSeq" id="XP_025374318.1">
    <property type="nucleotide sequence ID" value="XM_025519008.1"/>
</dbReference>
<dbReference type="GO" id="GO:0016020">
    <property type="term" value="C:membrane"/>
    <property type="evidence" value="ECO:0007669"/>
    <property type="project" value="UniProtKB-SubCell"/>
</dbReference>
<gene>
    <name evidence="9" type="ORF">FA10DRAFT_234912</name>
</gene>
<dbReference type="GO" id="GO:0015179">
    <property type="term" value="F:L-amino acid transmembrane transporter activity"/>
    <property type="evidence" value="ECO:0007669"/>
    <property type="project" value="TreeGrafter"/>
</dbReference>
<feature type="transmembrane region" description="Helical" evidence="7">
    <location>
        <begin position="92"/>
        <end position="112"/>
    </location>
</feature>
<feature type="transmembrane region" description="Helical" evidence="7">
    <location>
        <begin position="225"/>
        <end position="246"/>
    </location>
</feature>
<keyword evidence="4 7" id="KW-1133">Transmembrane helix</keyword>
<dbReference type="InterPro" id="IPR013057">
    <property type="entry name" value="AA_transpt_TM"/>
</dbReference>
<dbReference type="InParanoid" id="A0A316YBE7"/>
<evidence type="ECO:0000259" key="8">
    <source>
        <dbReference type="Pfam" id="PF01490"/>
    </source>
</evidence>